<dbReference type="GO" id="GO:0007076">
    <property type="term" value="P:mitotic chromosome condensation"/>
    <property type="evidence" value="ECO:0007669"/>
    <property type="project" value="InterPro"/>
</dbReference>
<comment type="subcellular location">
    <subcellularLocation>
        <location evidence="1">Chromosome</location>
    </subcellularLocation>
</comment>
<name>A0AAN8UDQ1_9MAGN</name>
<gene>
    <name evidence="10" type="ORF">RJ641_023121</name>
</gene>
<keyword evidence="6" id="KW-0226">DNA condensation</keyword>
<dbReference type="Pfam" id="PF12719">
    <property type="entry name" value="Cnd3"/>
    <property type="match status" value="1"/>
</dbReference>
<evidence type="ECO:0000256" key="3">
    <source>
        <dbReference type="ARBA" id="ARBA00022454"/>
    </source>
</evidence>
<dbReference type="GO" id="GO:0051301">
    <property type="term" value="P:cell division"/>
    <property type="evidence" value="ECO:0007669"/>
    <property type="project" value="UniProtKB-KW"/>
</dbReference>
<dbReference type="InterPro" id="IPR025977">
    <property type="entry name" value="Cnd3_C"/>
</dbReference>
<evidence type="ECO:0000256" key="5">
    <source>
        <dbReference type="ARBA" id="ARBA00022776"/>
    </source>
</evidence>
<dbReference type="Proteomes" id="UP001370490">
    <property type="component" value="Unassembled WGS sequence"/>
</dbReference>
<evidence type="ECO:0000256" key="6">
    <source>
        <dbReference type="ARBA" id="ARBA00023067"/>
    </source>
</evidence>
<evidence type="ECO:0000256" key="8">
    <source>
        <dbReference type="SAM" id="MobiDB-lite"/>
    </source>
</evidence>
<keyword evidence="5" id="KW-0498">Mitosis</keyword>
<dbReference type="InterPro" id="IPR016024">
    <property type="entry name" value="ARM-type_fold"/>
</dbReference>
<evidence type="ECO:0000313" key="10">
    <source>
        <dbReference type="EMBL" id="KAK6913520.1"/>
    </source>
</evidence>
<dbReference type="SUPFAM" id="SSF48371">
    <property type="entry name" value="ARM repeat"/>
    <property type="match status" value="1"/>
</dbReference>
<evidence type="ECO:0000259" key="9">
    <source>
        <dbReference type="Pfam" id="PF12719"/>
    </source>
</evidence>
<sequence>MEEEKQLMRKIAKVLDEARGSNATHVRKFKELSSLRLSSPLNFFSAFSKTLIPLFDFQRRTASAERVIRFISTFSSRRDESNAADSDSFLEQFLSFLLVAATSANKTARFRVCQIISEIIMRLPDDTEVSNEVWDGVIECMKLRLMDKVAAIRTFAIRALARFANDSENVDIVELFLEALELEQNAEVRKALVLSLPPSNATAVAVIDCTLDVSESVRRAAYCVLSCKFPLQSLSIKMRTVILKRGLADRSPAVSKECLKLLKEEWLIRCCNGDPVELLKYLDVETYESVGASIMDALLVSNLVKVKDGQSIQQFFPSSNEKIEGQGTLKLMEAEVALYWRTLCRHLQKEAQEKGSDAAATMGTEAVVYAAEASDSNDLLDKILPATVSDFVKLIKEHLIAGPNYRFASRQLLLLGAMLDFSDLTNRKVASTFVHELLQMPLEHEVDENGNKVVIGDGLNLGGDAEWASAVSGFAKKVHATAGEFEEVLLAVIDELAQPCRERTADFFQWMHCLAVTGLLLENATSFRWIQGKAIEPAELLQSLLLPAAKHIDLDVQRAAVHCLGLFGLLERKPSEKLVRQLRLSFIKGPSSIRVVASKALVDLVMWHSPQEVDKAMGNDFLSQLGNDRKAYSSVNLGNASEDLNLELLDLLFAGLDTHCWASNDKSEDEESVHVRAVLGEGFAKILLLSEKYPSVSDSTQPLILSKLINLYFANETKDLERLKQCLSVFFETYPTISANHKKCLSKAFIPVMRSMWPGIDGNTGGSSYAVSTMRKRAIQASRFMLLMMQAPLCADMAEQDDESGSRDLPGRVESTVHLPDFQSGEEGLGICIAVEVASFPMKKTPAEKSYVLALCKILVLLHFRPSEQAAVKLMRRLLNCVAQSVVTEKDLIKELRQMADHLKVVDRDPDQELSQEQLNAIFTRLELEFNHDLDNSAVIPQTPVSRSTRPARLRRRVRHDEVSSDEEVSPTSVVPPPPGTVSVRSQRASKTAALSKMTVTKSVRITDVDEDDESSEVTSEENSDESDS</sequence>
<dbReference type="GO" id="GO:0000796">
    <property type="term" value="C:condensin complex"/>
    <property type="evidence" value="ECO:0007669"/>
    <property type="project" value="InterPro"/>
</dbReference>
<feature type="compositionally biased region" description="Acidic residues" evidence="8">
    <location>
        <begin position="1009"/>
        <end position="1029"/>
    </location>
</feature>
<accession>A0AAN8UDQ1</accession>
<reference evidence="10 11" key="1">
    <citation type="submission" date="2023-12" db="EMBL/GenBank/DDBJ databases">
        <title>A high-quality genome assembly for Dillenia turbinata (Dilleniales).</title>
        <authorList>
            <person name="Chanderbali A."/>
        </authorList>
    </citation>
    <scope>NUCLEOTIDE SEQUENCE [LARGE SCALE GENOMIC DNA]</scope>
    <source>
        <strain evidence="10">LSX21</strain>
        <tissue evidence="10">Leaf</tissue>
    </source>
</reference>
<keyword evidence="7" id="KW-0131">Cell cycle</keyword>
<keyword evidence="3" id="KW-0158">Chromosome</keyword>
<comment type="caution">
    <text evidence="10">The sequence shown here is derived from an EMBL/GenBank/DDBJ whole genome shotgun (WGS) entry which is preliminary data.</text>
</comment>
<evidence type="ECO:0000256" key="1">
    <source>
        <dbReference type="ARBA" id="ARBA00004286"/>
    </source>
</evidence>
<dbReference type="AlphaFoldDB" id="A0AAN8UDQ1"/>
<dbReference type="GO" id="GO:0000793">
    <property type="term" value="C:condensed chromosome"/>
    <property type="evidence" value="ECO:0007669"/>
    <property type="project" value="TreeGrafter"/>
</dbReference>
<keyword evidence="4" id="KW-0132">Cell division</keyword>
<proteinExistence type="inferred from homology"/>
<protein>
    <submittedName>
        <fullName evidence="10">Nuclear condensin complex subunit 3, C-terminal domain</fullName>
    </submittedName>
</protein>
<evidence type="ECO:0000256" key="7">
    <source>
        <dbReference type="ARBA" id="ARBA00023306"/>
    </source>
</evidence>
<feature type="region of interest" description="Disordered" evidence="8">
    <location>
        <begin position="939"/>
        <end position="1029"/>
    </location>
</feature>
<evidence type="ECO:0000256" key="2">
    <source>
        <dbReference type="ARBA" id="ARBA00006533"/>
    </source>
</evidence>
<organism evidence="10 11">
    <name type="scientific">Dillenia turbinata</name>
    <dbReference type="NCBI Taxonomy" id="194707"/>
    <lineage>
        <taxon>Eukaryota</taxon>
        <taxon>Viridiplantae</taxon>
        <taxon>Streptophyta</taxon>
        <taxon>Embryophyta</taxon>
        <taxon>Tracheophyta</taxon>
        <taxon>Spermatophyta</taxon>
        <taxon>Magnoliopsida</taxon>
        <taxon>eudicotyledons</taxon>
        <taxon>Gunneridae</taxon>
        <taxon>Pentapetalae</taxon>
        <taxon>Dilleniales</taxon>
        <taxon>Dilleniaceae</taxon>
        <taxon>Dillenia</taxon>
    </lineage>
</organism>
<dbReference type="InterPro" id="IPR011989">
    <property type="entry name" value="ARM-like"/>
</dbReference>
<comment type="similarity">
    <text evidence="2">Belongs to the CND3 (condensin subunit 3) family.</text>
</comment>
<evidence type="ECO:0000256" key="4">
    <source>
        <dbReference type="ARBA" id="ARBA00022618"/>
    </source>
</evidence>
<keyword evidence="11" id="KW-1185">Reference proteome</keyword>
<dbReference type="Gene3D" id="1.25.10.10">
    <property type="entry name" value="Leucine-rich Repeat Variant"/>
    <property type="match status" value="1"/>
</dbReference>
<dbReference type="InterPro" id="IPR027165">
    <property type="entry name" value="CND3"/>
</dbReference>
<evidence type="ECO:0000313" key="11">
    <source>
        <dbReference type="Proteomes" id="UP001370490"/>
    </source>
</evidence>
<dbReference type="PANTHER" id="PTHR14418:SF5">
    <property type="entry name" value="CONDENSIN COMPLEX SUBUNIT 3"/>
    <property type="match status" value="1"/>
</dbReference>
<dbReference type="EMBL" id="JBAMMX010000027">
    <property type="protein sequence ID" value="KAK6913520.1"/>
    <property type="molecule type" value="Genomic_DNA"/>
</dbReference>
<dbReference type="PANTHER" id="PTHR14418">
    <property type="entry name" value="CONDENSIN COMPLEX SUBUNIT 3-RELATED"/>
    <property type="match status" value="1"/>
</dbReference>
<feature type="domain" description="Nuclear condensin complex subunit 3 C-terminal" evidence="9">
    <location>
        <begin position="512"/>
        <end position="864"/>
    </location>
</feature>